<dbReference type="SMART" id="SM00347">
    <property type="entry name" value="HTH_MARR"/>
    <property type="match status" value="1"/>
</dbReference>
<evidence type="ECO:0000256" key="2">
    <source>
        <dbReference type="ARBA" id="ARBA00023125"/>
    </source>
</evidence>
<keyword evidence="6" id="KW-1185">Reference proteome</keyword>
<dbReference type="EMBL" id="AP024485">
    <property type="protein sequence ID" value="BCS89015.1"/>
    <property type="molecule type" value="Genomic_DNA"/>
</dbReference>
<evidence type="ECO:0000256" key="3">
    <source>
        <dbReference type="ARBA" id="ARBA00023163"/>
    </source>
</evidence>
<dbReference type="InterPro" id="IPR036390">
    <property type="entry name" value="WH_DNA-bd_sf"/>
</dbReference>
<dbReference type="Pfam" id="PF01047">
    <property type="entry name" value="MarR"/>
    <property type="match status" value="1"/>
</dbReference>
<dbReference type="PRINTS" id="PR00598">
    <property type="entry name" value="HTHMARR"/>
</dbReference>
<dbReference type="InterPro" id="IPR036388">
    <property type="entry name" value="WH-like_DNA-bd_sf"/>
</dbReference>
<feature type="domain" description="HTH marR-type" evidence="4">
    <location>
        <begin position="6"/>
        <end position="138"/>
    </location>
</feature>
<accession>A0ABN6EUZ7</accession>
<proteinExistence type="predicted"/>
<organism evidence="5 6">
    <name type="scientific">Pseudodesulfovibrio sediminis</name>
    <dbReference type="NCBI Taxonomy" id="2810563"/>
    <lineage>
        <taxon>Bacteria</taxon>
        <taxon>Pseudomonadati</taxon>
        <taxon>Thermodesulfobacteriota</taxon>
        <taxon>Desulfovibrionia</taxon>
        <taxon>Desulfovibrionales</taxon>
        <taxon>Desulfovibrionaceae</taxon>
    </lineage>
</organism>
<reference evidence="5" key="1">
    <citation type="journal article" date="2022" name="Arch. Microbiol.">
        <title>Pseudodesulfovibrio sediminis sp. nov., a mesophilic and neutrophilic sulfate-reducing bacterium isolated from sediment of a brackish lake.</title>
        <authorList>
            <person name="Takahashi A."/>
            <person name="Kojima H."/>
            <person name="Watanabe M."/>
            <person name="Fukui M."/>
        </authorList>
    </citation>
    <scope>NUCLEOTIDE SEQUENCE</scope>
    <source>
        <strain evidence="5">SF6</strain>
    </source>
</reference>
<sequence length="157" mass="18279">MTAPHDQLFFTRLARIHRLYAKALSKRLAPHGVNPGYLEILHSLWTRDNVTQKQLHSTLDIEQATLSNTLTRMERDELLERTRNSKDRRVTQILLTHKGHSLQNVVNSAIENLQSIVNTGLTINDRRYFNRILTQMTEHIEDDLDDTTLLLIDEIQD</sequence>
<dbReference type="Gene3D" id="1.10.10.10">
    <property type="entry name" value="Winged helix-like DNA-binding domain superfamily/Winged helix DNA-binding domain"/>
    <property type="match status" value="1"/>
</dbReference>
<protein>
    <submittedName>
        <fullName evidence="5">MarR family transcriptional regulator</fullName>
    </submittedName>
</protein>
<dbReference type="PANTHER" id="PTHR42756:SF1">
    <property type="entry name" value="TRANSCRIPTIONAL REPRESSOR OF EMRAB OPERON"/>
    <property type="match status" value="1"/>
</dbReference>
<dbReference type="SUPFAM" id="SSF46785">
    <property type="entry name" value="Winged helix' DNA-binding domain"/>
    <property type="match status" value="1"/>
</dbReference>
<keyword evidence="3" id="KW-0804">Transcription</keyword>
<keyword evidence="2" id="KW-0238">DNA-binding</keyword>
<gene>
    <name evidence="5" type="ORF">PSDVSF_22570</name>
</gene>
<dbReference type="PROSITE" id="PS01117">
    <property type="entry name" value="HTH_MARR_1"/>
    <property type="match status" value="1"/>
</dbReference>
<dbReference type="PANTHER" id="PTHR42756">
    <property type="entry name" value="TRANSCRIPTIONAL REGULATOR, MARR"/>
    <property type="match status" value="1"/>
</dbReference>
<dbReference type="InterPro" id="IPR000835">
    <property type="entry name" value="HTH_MarR-typ"/>
</dbReference>
<evidence type="ECO:0000313" key="5">
    <source>
        <dbReference type="EMBL" id="BCS89015.1"/>
    </source>
</evidence>
<dbReference type="Proteomes" id="UP001053296">
    <property type="component" value="Chromosome"/>
</dbReference>
<keyword evidence="1" id="KW-0805">Transcription regulation</keyword>
<dbReference type="InterPro" id="IPR023187">
    <property type="entry name" value="Tscrpt_reg_MarR-type_CS"/>
</dbReference>
<evidence type="ECO:0000256" key="1">
    <source>
        <dbReference type="ARBA" id="ARBA00023015"/>
    </source>
</evidence>
<dbReference type="PROSITE" id="PS50995">
    <property type="entry name" value="HTH_MARR_2"/>
    <property type="match status" value="1"/>
</dbReference>
<evidence type="ECO:0000259" key="4">
    <source>
        <dbReference type="PROSITE" id="PS50995"/>
    </source>
</evidence>
<evidence type="ECO:0000313" key="6">
    <source>
        <dbReference type="Proteomes" id="UP001053296"/>
    </source>
</evidence>
<name>A0ABN6EUZ7_9BACT</name>